<keyword evidence="2" id="KW-1185">Reference proteome</keyword>
<dbReference type="AlphaFoldDB" id="A0A7W9EZM0"/>
<evidence type="ECO:0000313" key="2">
    <source>
        <dbReference type="Proteomes" id="UP000535415"/>
    </source>
</evidence>
<gene>
    <name evidence="1" type="ORF">FHS72_001690</name>
</gene>
<dbReference type="RefSeq" id="WP_183527981.1">
    <property type="nucleotide sequence ID" value="NZ_JACIJM010000004.1"/>
</dbReference>
<sequence>MSLPRLTRQMTLENPVRVADDAGGYVTTWEPLGTLFADVKTGTGRQSGDLVATLSKNTLRVIVRAAAVGAPSRPKAGQRFVEGERAFRIDAVTAYDRGALYLTCFAIEEAVV</sequence>
<proteinExistence type="predicted"/>
<dbReference type="EMBL" id="JACIJM010000004">
    <property type="protein sequence ID" value="MBB5722066.1"/>
    <property type="molecule type" value="Genomic_DNA"/>
</dbReference>
<dbReference type="InterPro" id="IPR038666">
    <property type="entry name" value="SSP1_head-tail_sf"/>
</dbReference>
<dbReference type="Pfam" id="PF05521">
    <property type="entry name" value="Phage_HCP"/>
    <property type="match status" value="1"/>
</dbReference>
<dbReference type="Gene3D" id="2.40.10.270">
    <property type="entry name" value="Bacteriophage SPP1 head-tail adaptor protein"/>
    <property type="match status" value="1"/>
</dbReference>
<comment type="caution">
    <text evidence="1">The sequence shown here is derived from an EMBL/GenBank/DDBJ whole genome shotgun (WGS) entry which is preliminary data.</text>
</comment>
<name>A0A7W9EZM0_9RHOB</name>
<protein>
    <submittedName>
        <fullName evidence="1">Head-tail adaptor</fullName>
    </submittedName>
</protein>
<evidence type="ECO:0000313" key="1">
    <source>
        <dbReference type="EMBL" id="MBB5722066.1"/>
    </source>
</evidence>
<accession>A0A7W9EZM0</accession>
<dbReference type="Proteomes" id="UP000535415">
    <property type="component" value="Unassembled WGS sequence"/>
</dbReference>
<reference evidence="1 2" key="1">
    <citation type="submission" date="2020-08" db="EMBL/GenBank/DDBJ databases">
        <title>Genomic Encyclopedia of Type Strains, Phase IV (KMG-IV): sequencing the most valuable type-strain genomes for metagenomic binning, comparative biology and taxonomic classification.</title>
        <authorList>
            <person name="Goeker M."/>
        </authorList>
    </citation>
    <scope>NUCLEOTIDE SEQUENCE [LARGE SCALE GENOMIC DNA]</scope>
    <source>
        <strain evidence="1 2">DSM 101064</strain>
    </source>
</reference>
<organism evidence="1 2">
    <name type="scientific">Yoonia ponticola</name>
    <dbReference type="NCBI Taxonomy" id="1524255"/>
    <lineage>
        <taxon>Bacteria</taxon>
        <taxon>Pseudomonadati</taxon>
        <taxon>Pseudomonadota</taxon>
        <taxon>Alphaproteobacteria</taxon>
        <taxon>Rhodobacterales</taxon>
        <taxon>Paracoccaceae</taxon>
        <taxon>Yoonia</taxon>
    </lineage>
</organism>
<dbReference type="InterPro" id="IPR008767">
    <property type="entry name" value="Phage_SPP1_head-tail_adaptor"/>
</dbReference>